<comment type="caution">
    <text evidence="4">The sequence shown here is derived from an EMBL/GenBank/DDBJ whole genome shotgun (WGS) entry which is preliminary data.</text>
</comment>
<dbReference type="EMBL" id="QGGQ01000004">
    <property type="protein sequence ID" value="PWK23488.1"/>
    <property type="molecule type" value="Genomic_DNA"/>
</dbReference>
<keyword evidence="6" id="KW-1185">Reference proteome</keyword>
<keyword evidence="4" id="KW-0238">DNA-binding</keyword>
<dbReference type="InterPro" id="IPR001789">
    <property type="entry name" value="Sig_transdc_resp-reg_receiver"/>
</dbReference>
<feature type="domain" description="Response regulatory" evidence="2">
    <location>
        <begin position="5"/>
        <end position="135"/>
    </location>
</feature>
<gene>
    <name evidence="3" type="ORF">HZY62_11760</name>
    <name evidence="4" type="ORF">LX92_02054</name>
</gene>
<proteinExistence type="predicted"/>
<dbReference type="InterPro" id="IPR011006">
    <property type="entry name" value="CheY-like_superfamily"/>
</dbReference>
<evidence type="ECO:0000313" key="4">
    <source>
        <dbReference type="EMBL" id="PWK23488.1"/>
    </source>
</evidence>
<evidence type="ECO:0000313" key="5">
    <source>
        <dbReference type="Proteomes" id="UP000245667"/>
    </source>
</evidence>
<dbReference type="AlphaFoldDB" id="A0A316E1C8"/>
<dbReference type="Proteomes" id="UP000245667">
    <property type="component" value="Unassembled WGS sequence"/>
</dbReference>
<organism evidence="4 5">
    <name type="scientific">Maribacter polysiphoniae</name>
    <dbReference type="NCBI Taxonomy" id="429344"/>
    <lineage>
        <taxon>Bacteria</taxon>
        <taxon>Pseudomonadati</taxon>
        <taxon>Bacteroidota</taxon>
        <taxon>Flavobacteriia</taxon>
        <taxon>Flavobacteriales</taxon>
        <taxon>Flavobacteriaceae</taxon>
        <taxon>Maribacter</taxon>
    </lineage>
</organism>
<evidence type="ECO:0000313" key="6">
    <source>
        <dbReference type="Proteomes" id="UP000651837"/>
    </source>
</evidence>
<dbReference type="Gene3D" id="3.40.50.2300">
    <property type="match status" value="1"/>
</dbReference>
<reference evidence="4 5" key="1">
    <citation type="submission" date="2018-05" db="EMBL/GenBank/DDBJ databases">
        <title>Genomic Encyclopedia of Archaeal and Bacterial Type Strains, Phase II (KMG-II): from individual species to whole genera.</title>
        <authorList>
            <person name="Goeker M."/>
        </authorList>
    </citation>
    <scope>NUCLEOTIDE SEQUENCE [LARGE SCALE GENOMIC DNA]</scope>
    <source>
        <strain evidence="4 5">DSM 23514</strain>
    </source>
</reference>
<sequence length="223" mass="25235">MKIVRLLSVDDHAMTAMGYKYILEGAEFDGFQVKVDTVNTFEGAIEKIDFSQRSLPYDILLLDISLFPTHSNDTRSGEDLGIYAREKVPASKIVFMSSFSDSYRINSLFKTVDPDGYMVKSEIDEKSLCAMVRTVLERPPYYTASALSAIRKKMANDFDLVDETDKKILHYISTGTRTKDIGPIISVAPTTVESRKRQLKQLFGIEHGNDIELIEEARKRGFI</sequence>
<dbReference type="EMBL" id="JACWLN010000004">
    <property type="protein sequence ID" value="MBD1261270.1"/>
    <property type="molecule type" value="Genomic_DNA"/>
</dbReference>
<name>A0A316E1C8_9FLAO</name>
<dbReference type="SUPFAM" id="SSF52172">
    <property type="entry name" value="CheY-like"/>
    <property type="match status" value="1"/>
</dbReference>
<protein>
    <submittedName>
        <fullName evidence="4">DNA-binding NarL/FixJ family response regulator</fullName>
    </submittedName>
    <submittedName>
        <fullName evidence="3">Response regulator transcription factor</fullName>
    </submittedName>
</protein>
<accession>A0A316E1C8</accession>
<evidence type="ECO:0000313" key="3">
    <source>
        <dbReference type="EMBL" id="MBD1261270.1"/>
    </source>
</evidence>
<evidence type="ECO:0000256" key="1">
    <source>
        <dbReference type="PROSITE-ProRule" id="PRU00169"/>
    </source>
</evidence>
<feature type="modified residue" description="4-aspartylphosphate" evidence="1">
    <location>
        <position position="63"/>
    </location>
</feature>
<reference evidence="3 6" key="2">
    <citation type="submission" date="2020-07" db="EMBL/GenBank/DDBJ databases">
        <title>The draft genome sequence of Maribacter polysiphoniae KCTC 22021.</title>
        <authorList>
            <person name="Mu L."/>
        </authorList>
    </citation>
    <scope>NUCLEOTIDE SEQUENCE [LARGE SCALE GENOMIC DNA]</scope>
    <source>
        <strain evidence="3 6">KCTC 22021</strain>
    </source>
</reference>
<dbReference type="GO" id="GO:0003677">
    <property type="term" value="F:DNA binding"/>
    <property type="evidence" value="ECO:0007669"/>
    <property type="project" value="UniProtKB-KW"/>
</dbReference>
<keyword evidence="1" id="KW-0597">Phosphoprotein</keyword>
<dbReference type="Proteomes" id="UP000651837">
    <property type="component" value="Unassembled WGS sequence"/>
</dbReference>
<dbReference type="RefSeq" id="WP_109650209.1">
    <property type="nucleotide sequence ID" value="NZ_CAJQNU010000031.1"/>
</dbReference>
<dbReference type="PROSITE" id="PS50110">
    <property type="entry name" value="RESPONSE_REGULATORY"/>
    <property type="match status" value="1"/>
</dbReference>
<dbReference type="OrthoDB" id="651456at2"/>
<evidence type="ECO:0000259" key="2">
    <source>
        <dbReference type="PROSITE" id="PS50110"/>
    </source>
</evidence>
<dbReference type="GO" id="GO:0000160">
    <property type="term" value="P:phosphorelay signal transduction system"/>
    <property type="evidence" value="ECO:0007669"/>
    <property type="project" value="InterPro"/>
</dbReference>